<dbReference type="Gene3D" id="3.40.1390.10">
    <property type="entry name" value="MurE/MurF, N-terminal domain"/>
    <property type="match status" value="1"/>
</dbReference>
<name>A0A7C1JRA7_9CHLR</name>
<dbReference type="Pfam" id="PF01225">
    <property type="entry name" value="Mur_ligase"/>
    <property type="match status" value="1"/>
</dbReference>
<sequence length="549" mass="58946">MVTLYEVLNSLPEGEAIFSEATLDLVIEDVTADSRQVRPGSLFVAVPGGRNDGHRFIGAAITHGAVAVIGERPLSEIEAEASGIGRTVPYLRVGNSRRGLAFACAALQAFPSRHLAIVGVTGTDGKTTTSSILESILRAATATKDAPAGEVGVITTVGARIRGEEIDTGLHVTTPDAPEVQRFLRAMVDAGCRYAVIESTSHGLHQQRVAAVDFDVAAVTNITHEHLDYHGSREAYVAAKALLFRALFASPPKPGVPRAAVLNADDPGSYDALRAVLAEEKMRSGFDIPIRSYGIAGRSQMPLDVAVEHIAYDADATRFDLRWWGGCFSIDSPLIGEFNVYNVACAATAALALGIDPSAIQRGVKTMPPVLGRMQRIDAGQPFLAIVDFAHTPVSLERALITLRPLVGSDGQGGRLIAIFGSAGLRDREKRYLMGRISGRLADYTIITAEDPRTEDLGEICREIERGVREFAGADRYTIIHDRSEAIQAGVDMAQPGDVVVAFGKGHERSMCFGEIEYPWSDQEAMRTALQRRAQREAAAPPGRDPEPS</sequence>
<feature type="region of interest" description="Disordered" evidence="9">
    <location>
        <begin position="527"/>
        <end position="549"/>
    </location>
</feature>
<dbReference type="InterPro" id="IPR000713">
    <property type="entry name" value="Mur_ligase_N"/>
</dbReference>
<dbReference type="Gene3D" id="3.90.190.20">
    <property type="entry name" value="Mur ligase, C-terminal domain"/>
    <property type="match status" value="1"/>
</dbReference>
<dbReference type="SUPFAM" id="SSF63418">
    <property type="entry name" value="MurE/MurF N-terminal domain"/>
    <property type="match status" value="1"/>
</dbReference>
<dbReference type="InterPro" id="IPR004101">
    <property type="entry name" value="Mur_ligase_C"/>
</dbReference>
<dbReference type="GO" id="GO:0005524">
    <property type="term" value="F:ATP binding"/>
    <property type="evidence" value="ECO:0007669"/>
    <property type="project" value="UniProtKB-UniRule"/>
</dbReference>
<dbReference type="GO" id="GO:0016881">
    <property type="term" value="F:acid-amino acid ligase activity"/>
    <property type="evidence" value="ECO:0007669"/>
    <property type="project" value="UniProtKB-UniRule"/>
</dbReference>
<keyword evidence="6 7" id="KW-0961">Cell wall biogenesis/degradation</keyword>
<evidence type="ECO:0000256" key="7">
    <source>
        <dbReference type="HAMAP-Rule" id="MF_00208"/>
    </source>
</evidence>
<keyword evidence="4 7" id="KW-0573">Peptidoglycan synthesis</keyword>
<feature type="binding site" evidence="7">
    <location>
        <begin position="173"/>
        <end position="174"/>
    </location>
    <ligand>
        <name>UDP-N-acetyl-alpha-D-muramoyl-L-alanyl-D-glutamate</name>
        <dbReference type="ChEBI" id="CHEBI:83900"/>
    </ligand>
</feature>
<comment type="subcellular location">
    <subcellularLocation>
        <location evidence="7 8">Cytoplasm</location>
    </subcellularLocation>
</comment>
<evidence type="ECO:0000259" key="10">
    <source>
        <dbReference type="Pfam" id="PF01225"/>
    </source>
</evidence>
<keyword evidence="3 7" id="KW-0133">Cell shape</keyword>
<dbReference type="InterPro" id="IPR036615">
    <property type="entry name" value="Mur_ligase_C_dom_sf"/>
</dbReference>
<dbReference type="GO" id="GO:0008360">
    <property type="term" value="P:regulation of cell shape"/>
    <property type="evidence" value="ECO:0007669"/>
    <property type="project" value="UniProtKB-KW"/>
</dbReference>
<keyword evidence="7 13" id="KW-0436">Ligase</keyword>
<dbReference type="EMBL" id="DSMG01000038">
    <property type="protein sequence ID" value="HDX30427.1"/>
    <property type="molecule type" value="Genomic_DNA"/>
</dbReference>
<feature type="binding site" evidence="7">
    <location>
        <position position="200"/>
    </location>
    <ligand>
        <name>UDP-N-acetyl-alpha-D-muramoyl-L-alanyl-D-glutamate</name>
        <dbReference type="ChEBI" id="CHEBI:83900"/>
    </ligand>
</feature>
<evidence type="ECO:0000256" key="8">
    <source>
        <dbReference type="RuleBase" id="RU004135"/>
    </source>
</evidence>
<dbReference type="NCBIfam" id="TIGR01085">
    <property type="entry name" value="murE"/>
    <property type="match status" value="1"/>
</dbReference>
<dbReference type="GO" id="GO:0051301">
    <property type="term" value="P:cell division"/>
    <property type="evidence" value="ECO:0007669"/>
    <property type="project" value="UniProtKB-KW"/>
</dbReference>
<feature type="domain" description="Mur ligase N-terminal catalytic" evidence="10">
    <location>
        <begin position="27"/>
        <end position="74"/>
    </location>
</feature>
<dbReference type="GO" id="GO:0005737">
    <property type="term" value="C:cytoplasm"/>
    <property type="evidence" value="ECO:0007669"/>
    <property type="project" value="UniProtKB-SubCell"/>
</dbReference>
<feature type="domain" description="Mur ligase central" evidence="12">
    <location>
        <begin position="120"/>
        <end position="350"/>
    </location>
</feature>
<dbReference type="Gene3D" id="3.40.1190.10">
    <property type="entry name" value="Mur-like, catalytic domain"/>
    <property type="match status" value="1"/>
</dbReference>
<dbReference type="SUPFAM" id="SSF53623">
    <property type="entry name" value="MurD-like peptide ligases, catalytic domain"/>
    <property type="match status" value="1"/>
</dbReference>
<feature type="binding site" evidence="7">
    <location>
        <position position="34"/>
    </location>
    <ligand>
        <name>UDP-N-acetyl-alpha-D-muramoyl-L-alanyl-D-glutamate</name>
        <dbReference type="ChEBI" id="CHEBI:83900"/>
    </ligand>
</feature>
<evidence type="ECO:0000256" key="1">
    <source>
        <dbReference type="ARBA" id="ARBA00005898"/>
    </source>
</evidence>
<keyword evidence="7" id="KW-0460">Magnesium</keyword>
<reference evidence="13" key="1">
    <citation type="journal article" date="2020" name="mSystems">
        <title>Genome- and Community-Level Interaction Insights into Carbon Utilization and Element Cycling Functions of Hydrothermarchaeota in Hydrothermal Sediment.</title>
        <authorList>
            <person name="Zhou Z."/>
            <person name="Liu Y."/>
            <person name="Xu W."/>
            <person name="Pan J."/>
            <person name="Luo Z.H."/>
            <person name="Li M."/>
        </authorList>
    </citation>
    <scope>NUCLEOTIDE SEQUENCE [LARGE SCALE GENOMIC DNA]</scope>
    <source>
        <strain evidence="13">SpSt-289</strain>
    </source>
</reference>
<comment type="caution">
    <text evidence="13">The sequence shown here is derived from an EMBL/GenBank/DDBJ whole genome shotgun (WGS) entry which is preliminary data.</text>
</comment>
<dbReference type="AlphaFoldDB" id="A0A7C1JRA7"/>
<evidence type="ECO:0000259" key="11">
    <source>
        <dbReference type="Pfam" id="PF02875"/>
    </source>
</evidence>
<dbReference type="PANTHER" id="PTHR23135:SF4">
    <property type="entry name" value="UDP-N-ACETYLMURAMOYL-L-ALANYL-D-GLUTAMATE--2,6-DIAMINOPIMELATE LIGASE MURE HOMOLOG, CHLOROPLASTIC"/>
    <property type="match status" value="1"/>
</dbReference>
<feature type="compositionally biased region" description="Low complexity" evidence="9">
    <location>
        <begin position="527"/>
        <end position="542"/>
    </location>
</feature>
<evidence type="ECO:0000313" key="13">
    <source>
        <dbReference type="EMBL" id="HDX30427.1"/>
    </source>
</evidence>
<dbReference type="InterPro" id="IPR036565">
    <property type="entry name" value="Mur-like_cat_sf"/>
</dbReference>
<comment type="similarity">
    <text evidence="1 7">Belongs to the MurCDEF family. MurE subfamily.</text>
</comment>
<feature type="binding site" evidence="7">
    <location>
        <position position="206"/>
    </location>
    <ligand>
        <name>UDP-N-acetyl-alpha-D-muramoyl-L-alanyl-D-glutamate</name>
        <dbReference type="ChEBI" id="CHEBI:83900"/>
    </ligand>
</feature>
<evidence type="ECO:0000256" key="6">
    <source>
        <dbReference type="ARBA" id="ARBA00023316"/>
    </source>
</evidence>
<evidence type="ECO:0000256" key="2">
    <source>
        <dbReference type="ARBA" id="ARBA00022618"/>
    </source>
</evidence>
<dbReference type="NCBIfam" id="NF001126">
    <property type="entry name" value="PRK00139.1-4"/>
    <property type="match status" value="1"/>
</dbReference>
<accession>A0A7C1JRA7</accession>
<proteinExistence type="inferred from homology"/>
<dbReference type="Pfam" id="PF02875">
    <property type="entry name" value="Mur_ligase_C"/>
    <property type="match status" value="1"/>
</dbReference>
<evidence type="ECO:0000256" key="4">
    <source>
        <dbReference type="ARBA" id="ARBA00022984"/>
    </source>
</evidence>
<feature type="domain" description="Mur ligase C-terminal" evidence="11">
    <location>
        <begin position="372"/>
        <end position="506"/>
    </location>
</feature>
<dbReference type="EC" id="6.3.2.-" evidence="7"/>
<dbReference type="InterPro" id="IPR013221">
    <property type="entry name" value="Mur_ligase_cen"/>
</dbReference>
<comment type="function">
    <text evidence="7">Catalyzes the addition of an amino acid to the nucleotide precursor UDP-N-acetylmuramoyl-L-alanyl-D-glutamate (UMAG) in the biosynthesis of bacterial cell-wall peptidoglycan.</text>
</comment>
<keyword evidence="7" id="KW-0547">Nucleotide-binding</keyword>
<keyword evidence="7" id="KW-0067">ATP-binding</keyword>
<dbReference type="InterPro" id="IPR035911">
    <property type="entry name" value="MurE/MurF_N"/>
</dbReference>
<dbReference type="HAMAP" id="MF_00208">
    <property type="entry name" value="MurE"/>
    <property type="match status" value="1"/>
</dbReference>
<comment type="cofactor">
    <cofactor evidence="7">
        <name>Mg(2+)</name>
        <dbReference type="ChEBI" id="CHEBI:18420"/>
    </cofactor>
</comment>
<dbReference type="GO" id="GO:0071555">
    <property type="term" value="P:cell wall organization"/>
    <property type="evidence" value="ECO:0007669"/>
    <property type="project" value="UniProtKB-KW"/>
</dbReference>
<gene>
    <name evidence="7" type="primary">murE</name>
    <name evidence="13" type="ORF">ENQ20_02920</name>
</gene>
<feature type="binding site" evidence="7">
    <location>
        <begin position="122"/>
        <end position="128"/>
    </location>
    <ligand>
        <name>ATP</name>
        <dbReference type="ChEBI" id="CHEBI:30616"/>
    </ligand>
</feature>
<evidence type="ECO:0000259" key="12">
    <source>
        <dbReference type="Pfam" id="PF08245"/>
    </source>
</evidence>
<dbReference type="Pfam" id="PF08245">
    <property type="entry name" value="Mur_ligase_M"/>
    <property type="match status" value="1"/>
</dbReference>
<evidence type="ECO:0000256" key="5">
    <source>
        <dbReference type="ARBA" id="ARBA00023306"/>
    </source>
</evidence>
<protein>
    <recommendedName>
        <fullName evidence="7">UDP-N-acetylmuramyl-tripeptide synthetase</fullName>
        <ecNumber evidence="7">6.3.2.-</ecNumber>
    </recommendedName>
    <alternativeName>
        <fullName evidence="7">UDP-MurNAc-tripeptide synthetase</fullName>
    </alternativeName>
</protein>
<dbReference type="GO" id="GO:0009252">
    <property type="term" value="P:peptidoglycan biosynthetic process"/>
    <property type="evidence" value="ECO:0007669"/>
    <property type="project" value="UniProtKB-UniRule"/>
</dbReference>
<dbReference type="PANTHER" id="PTHR23135">
    <property type="entry name" value="MUR LIGASE FAMILY MEMBER"/>
    <property type="match status" value="1"/>
</dbReference>
<comment type="pathway">
    <text evidence="7 8">Cell wall biogenesis; peptidoglycan biosynthesis.</text>
</comment>
<dbReference type="InterPro" id="IPR005761">
    <property type="entry name" value="UDP-N-AcMur-Glu-dNH2Pim_ligase"/>
</dbReference>
<keyword evidence="2 7" id="KW-0132">Cell division</keyword>
<evidence type="ECO:0000256" key="9">
    <source>
        <dbReference type="SAM" id="MobiDB-lite"/>
    </source>
</evidence>
<feature type="modified residue" description="N6-carboxylysine" evidence="7">
    <location>
        <position position="240"/>
    </location>
</feature>
<evidence type="ECO:0000256" key="3">
    <source>
        <dbReference type="ARBA" id="ARBA00022960"/>
    </source>
</evidence>
<keyword evidence="5 7" id="KW-0131">Cell cycle</keyword>
<feature type="binding site" evidence="7">
    <location>
        <position position="208"/>
    </location>
    <ligand>
        <name>UDP-N-acetyl-alpha-D-muramoyl-L-alanyl-D-glutamate</name>
        <dbReference type="ChEBI" id="CHEBI:83900"/>
    </ligand>
</feature>
<dbReference type="UniPathway" id="UPA00219"/>
<keyword evidence="7" id="KW-0963">Cytoplasm</keyword>
<comment type="PTM">
    <text evidence="7">Carboxylation is probably crucial for Mg(2+) binding and, consequently, for the gamma-phosphate positioning of ATP.</text>
</comment>
<dbReference type="SUPFAM" id="SSF53244">
    <property type="entry name" value="MurD-like peptide ligases, peptide-binding domain"/>
    <property type="match status" value="1"/>
</dbReference>
<organism evidence="13">
    <name type="scientific">Caldilinea aerophila</name>
    <dbReference type="NCBI Taxonomy" id="133453"/>
    <lineage>
        <taxon>Bacteria</taxon>
        <taxon>Bacillati</taxon>
        <taxon>Chloroflexota</taxon>
        <taxon>Caldilineae</taxon>
        <taxon>Caldilineales</taxon>
        <taxon>Caldilineaceae</taxon>
        <taxon>Caldilinea</taxon>
    </lineage>
</organism>
<comment type="caution">
    <text evidence="7">Lacks conserved residue(s) required for the propagation of feature annotation.</text>
</comment>
<dbReference type="GO" id="GO:0000287">
    <property type="term" value="F:magnesium ion binding"/>
    <property type="evidence" value="ECO:0007669"/>
    <property type="project" value="UniProtKB-UniRule"/>
</dbReference>